<feature type="domain" description="Resolvase/invertase-type recombinase catalytic" evidence="1">
    <location>
        <begin position="12"/>
        <end position="51"/>
    </location>
</feature>
<protein>
    <submittedName>
        <fullName evidence="2">Resolvase, N terminal domain</fullName>
    </submittedName>
</protein>
<dbReference type="Proteomes" id="UP000198310">
    <property type="component" value="Unassembled WGS sequence"/>
</dbReference>
<organism evidence="2 3">
    <name type="scientific">Hymenobacter mucosus</name>
    <dbReference type="NCBI Taxonomy" id="1411120"/>
    <lineage>
        <taxon>Bacteria</taxon>
        <taxon>Pseudomonadati</taxon>
        <taxon>Bacteroidota</taxon>
        <taxon>Cytophagia</taxon>
        <taxon>Cytophagales</taxon>
        <taxon>Hymenobacteraceae</taxon>
        <taxon>Hymenobacter</taxon>
    </lineage>
</organism>
<accession>A0A239BAP6</accession>
<dbReference type="RefSeq" id="WP_394340167.1">
    <property type="nucleotide sequence ID" value="NZ_FZNS01000020.1"/>
</dbReference>
<dbReference type="EMBL" id="FZNS01000020">
    <property type="protein sequence ID" value="SNS04749.1"/>
    <property type="molecule type" value="Genomic_DNA"/>
</dbReference>
<dbReference type="GO" id="GO:0003677">
    <property type="term" value="F:DNA binding"/>
    <property type="evidence" value="ECO:0007669"/>
    <property type="project" value="InterPro"/>
</dbReference>
<dbReference type="AlphaFoldDB" id="A0A239BAP6"/>
<dbReference type="Gene3D" id="3.40.50.1390">
    <property type="entry name" value="Resolvase, N-terminal catalytic domain"/>
    <property type="match status" value="1"/>
</dbReference>
<keyword evidence="3" id="KW-1185">Reference proteome</keyword>
<dbReference type="InterPro" id="IPR006119">
    <property type="entry name" value="Resolv_N"/>
</dbReference>
<dbReference type="InterPro" id="IPR036162">
    <property type="entry name" value="Resolvase-like_N_sf"/>
</dbReference>
<reference evidence="3" key="1">
    <citation type="submission" date="2017-06" db="EMBL/GenBank/DDBJ databases">
        <authorList>
            <person name="Varghese N."/>
            <person name="Submissions S."/>
        </authorList>
    </citation>
    <scope>NUCLEOTIDE SEQUENCE [LARGE SCALE GENOMIC DNA]</scope>
    <source>
        <strain evidence="3">DSM 28041</strain>
    </source>
</reference>
<sequence length="51" mass="5847">MPANPTDQPTRVALYARVSPLDKGQARETQLRPLREYAQRRGFAVVDEYVD</sequence>
<proteinExistence type="predicted"/>
<dbReference type="GO" id="GO:0000150">
    <property type="term" value="F:DNA strand exchange activity"/>
    <property type="evidence" value="ECO:0007669"/>
    <property type="project" value="InterPro"/>
</dbReference>
<gene>
    <name evidence="2" type="ORF">SAMN06269173_12028</name>
</gene>
<dbReference type="Pfam" id="PF00239">
    <property type="entry name" value="Resolvase"/>
    <property type="match status" value="1"/>
</dbReference>
<evidence type="ECO:0000313" key="2">
    <source>
        <dbReference type="EMBL" id="SNS04749.1"/>
    </source>
</evidence>
<name>A0A239BAP6_9BACT</name>
<evidence type="ECO:0000259" key="1">
    <source>
        <dbReference type="Pfam" id="PF00239"/>
    </source>
</evidence>
<evidence type="ECO:0000313" key="3">
    <source>
        <dbReference type="Proteomes" id="UP000198310"/>
    </source>
</evidence>